<gene>
    <name evidence="1" type="ORF">GJR95_25500</name>
</gene>
<proteinExistence type="predicted"/>
<dbReference type="AlphaFoldDB" id="A0A6P1VYD2"/>
<accession>A0A6P1VYD2</accession>
<reference evidence="1 2" key="1">
    <citation type="submission" date="2019-11" db="EMBL/GenBank/DDBJ databases">
        <title>Spirosoma endbachense sp. nov., isolated from a natural salt meadow.</title>
        <authorList>
            <person name="Rojas J."/>
            <person name="Ambika Manirajan B."/>
            <person name="Ratering S."/>
            <person name="Suarez C."/>
            <person name="Geissler-Plaum R."/>
            <person name="Schnell S."/>
        </authorList>
    </citation>
    <scope>NUCLEOTIDE SEQUENCE [LARGE SCALE GENOMIC DNA]</scope>
    <source>
        <strain evidence="1 2">I-24</strain>
    </source>
</reference>
<dbReference type="EMBL" id="CP045997">
    <property type="protein sequence ID" value="QHV98153.1"/>
    <property type="molecule type" value="Genomic_DNA"/>
</dbReference>
<protein>
    <submittedName>
        <fullName evidence="1">Uncharacterized protein</fullName>
    </submittedName>
</protein>
<sequence length="46" mass="4907">MSSKTESEAAYPVLLNYLVHKVNGQTPNTGLILSSQSTSLKANAEL</sequence>
<keyword evidence="2" id="KW-1185">Reference proteome</keyword>
<evidence type="ECO:0000313" key="1">
    <source>
        <dbReference type="EMBL" id="QHV98153.1"/>
    </source>
</evidence>
<organism evidence="1 2">
    <name type="scientific">Spirosoma endbachense</name>
    <dbReference type="NCBI Taxonomy" id="2666025"/>
    <lineage>
        <taxon>Bacteria</taxon>
        <taxon>Pseudomonadati</taxon>
        <taxon>Bacteroidota</taxon>
        <taxon>Cytophagia</taxon>
        <taxon>Cytophagales</taxon>
        <taxon>Cytophagaceae</taxon>
        <taxon>Spirosoma</taxon>
    </lineage>
</organism>
<evidence type="ECO:0000313" key="2">
    <source>
        <dbReference type="Proteomes" id="UP000464577"/>
    </source>
</evidence>
<dbReference type="Proteomes" id="UP000464577">
    <property type="component" value="Chromosome"/>
</dbReference>
<dbReference type="RefSeq" id="WP_162388565.1">
    <property type="nucleotide sequence ID" value="NZ_CP045997.1"/>
</dbReference>
<name>A0A6P1VYD2_9BACT</name>
<dbReference type="KEGG" id="senf:GJR95_25500"/>